<evidence type="ECO:0000256" key="5">
    <source>
        <dbReference type="ARBA" id="ARBA00022679"/>
    </source>
</evidence>
<dbReference type="FunFam" id="3.40.50.2000:FF:000218">
    <property type="entry name" value="Digalactosyldiacylglycerol synthase 1, chloroplastic-like"/>
    <property type="match status" value="1"/>
</dbReference>
<protein>
    <recommendedName>
        <fullName evidence="12">Digalactosyldiacylglycerol synthase 1, chloroplastic</fullName>
        <ecNumber evidence="10">2.4.1.241</ecNumber>
    </recommendedName>
</protein>
<dbReference type="GO" id="GO:0019375">
    <property type="term" value="P:galactolipid biosynthetic process"/>
    <property type="evidence" value="ECO:0007669"/>
    <property type="project" value="TreeGrafter"/>
</dbReference>
<comment type="catalytic activity">
    <reaction evidence="11">
        <text>a 1,2-diacyl-3-O-(beta-D-galactosyl)-sn-glycerol + UDP-alpha-D-galactose = a 1,2-diacyl-3-O-[alpha-D-galactosyl-(1-&gt;6)-beta-D-galactosyl]-sn-glycerol + UDP + H(+)</text>
        <dbReference type="Rhea" id="RHEA:10520"/>
        <dbReference type="ChEBI" id="CHEBI:15378"/>
        <dbReference type="ChEBI" id="CHEBI:17615"/>
        <dbReference type="ChEBI" id="CHEBI:28396"/>
        <dbReference type="ChEBI" id="CHEBI:58223"/>
        <dbReference type="ChEBI" id="CHEBI:66914"/>
        <dbReference type="EC" id="2.4.1.241"/>
    </reaction>
</comment>
<evidence type="ECO:0000256" key="7">
    <source>
        <dbReference type="ARBA" id="ARBA00022946"/>
    </source>
</evidence>
<accession>A0A4S8J5F0</accession>
<dbReference type="GO" id="GO:0046481">
    <property type="term" value="F:digalactosyldiacylglycerol synthase activity"/>
    <property type="evidence" value="ECO:0007669"/>
    <property type="project" value="UniProtKB-EC"/>
</dbReference>
<keyword evidence="8" id="KW-0472">Membrane</keyword>
<dbReference type="Gene3D" id="3.40.50.2000">
    <property type="entry name" value="Glycogen Phosphorylase B"/>
    <property type="match status" value="1"/>
</dbReference>
<dbReference type="STRING" id="52838.A0A4S8J5F0"/>
<dbReference type="EC" id="2.4.1.241" evidence="10"/>
<reference evidence="14 15" key="1">
    <citation type="journal article" date="2019" name="Nat. Plants">
        <title>Genome sequencing of Musa balbisiana reveals subgenome evolution and function divergence in polyploid bananas.</title>
        <authorList>
            <person name="Yao X."/>
        </authorList>
    </citation>
    <scope>NUCLEOTIDE SEQUENCE [LARGE SCALE GENOMIC DNA]</scope>
    <source>
        <strain evidence="15">cv. DH-PKW</strain>
        <tissue evidence="14">Leaves</tissue>
    </source>
</reference>
<keyword evidence="15" id="KW-1185">Reference proteome</keyword>
<dbReference type="Proteomes" id="UP000317650">
    <property type="component" value="Chromosome 11"/>
</dbReference>
<feature type="domain" description="Glycosyl transferase family 1" evidence="13">
    <location>
        <begin position="589"/>
        <end position="722"/>
    </location>
</feature>
<proteinExistence type="inferred from homology"/>
<sequence>MLNLGAERPPPQLATGTAEKALSFLSKGWREVRDSADADLQLMRKRANSFKNLADRELEHFLNSAAIPPSGAALPSPSIAEFELVKRIQPKLSAIRRAYSSPEFGRRVLEKWSPKATIRIDLSAIKNAIVSEVDEVGAALDLSWDEDQSKEKIRWEEGRAEIVEEGKGWEPIRILKTRLKEFERKSQSTEIFGTFKSSEFIEKVKLSLLATGTAEKALSFLSKGWREVRDSADADLQLMRKRANSFKNLADRELEHFLNSAAIPPSGAALPSPSIAEFELVKRIQPKLSAIRRAYSSPEFGRRVLEKWSPKATIRIDLSAIKNAIVSEVDEVGAALDLSWDEDQSKEKISNRFARKLKNQRHICKNGRNFVQQAQRSGTAVNPLFRAAYLAKSAKQAVTLVVPWLCKSDQELVYPNNLSFSSPEAQEAYIRNWLEERVGFKADFKISFYPGKFSKERRSIIPAGDTSQFIPSKEADIAILEEPEHLNWYHHGKRWTDKFNHVVGIVHTNYLEYIKREKNGAIQAFLVKHINNMVTRAYCHKVLRLSAATQDLPKSVICNVHGVNPKFLRIGEKVAAERVHGQQAFSKGAYFLGKMVWAKGYRELIDLLAKHKSDLEGFKLDVYGNGEDSQEVQSVAKKLDLNLNFLRGRDHADDSLHEYKVFVNPSISDVLCTATAEALAMGKFVICADHPSNEFFRAFPNCLTYKTSEDFVSRVKEAMASDPQPLTPEQRHNLSWEAATQRFMEYSELDKILNNEEPMNGDKAIYSRKMKKSISMPSLSDVVDGGLAFAHYCFTGNEILRLTTGAIPGSRDYSKQHSVDLHLLPPQVQNPVYGW</sequence>
<keyword evidence="6" id="KW-1002">Plastid outer membrane</keyword>
<evidence type="ECO:0000256" key="4">
    <source>
        <dbReference type="ARBA" id="ARBA00022676"/>
    </source>
</evidence>
<dbReference type="InterPro" id="IPR001296">
    <property type="entry name" value="Glyco_trans_1"/>
</dbReference>
<keyword evidence="3" id="KW-0934">Plastid</keyword>
<dbReference type="SUPFAM" id="SSF53756">
    <property type="entry name" value="UDP-Glycosyltransferase/glycogen phosphorylase"/>
    <property type="match status" value="1"/>
</dbReference>
<keyword evidence="7" id="KW-0809">Transit peptide</keyword>
<dbReference type="CDD" id="cd01635">
    <property type="entry name" value="Glycosyltransferase_GTB-type"/>
    <property type="match status" value="1"/>
</dbReference>
<organism evidence="14 15">
    <name type="scientific">Musa balbisiana</name>
    <name type="common">Banana</name>
    <dbReference type="NCBI Taxonomy" id="52838"/>
    <lineage>
        <taxon>Eukaryota</taxon>
        <taxon>Viridiplantae</taxon>
        <taxon>Streptophyta</taxon>
        <taxon>Embryophyta</taxon>
        <taxon>Tracheophyta</taxon>
        <taxon>Spermatophyta</taxon>
        <taxon>Magnoliopsida</taxon>
        <taxon>Liliopsida</taxon>
        <taxon>Zingiberales</taxon>
        <taxon>Musaceae</taxon>
        <taxon>Musa</taxon>
    </lineage>
</organism>
<dbReference type="PANTHER" id="PTHR46132">
    <property type="entry name" value="DIGALACTOSYLDIACYLGLYCEROL SYNTHASE 2, CHLOROPLASTIC"/>
    <property type="match status" value="1"/>
</dbReference>
<gene>
    <name evidence="14" type="ORF">C4D60_Mb11t09660</name>
</gene>
<dbReference type="EMBL" id="PYDT01000007">
    <property type="protein sequence ID" value="THU55732.1"/>
    <property type="molecule type" value="Genomic_DNA"/>
</dbReference>
<keyword evidence="5" id="KW-0808">Transferase</keyword>
<evidence type="ECO:0000256" key="11">
    <source>
        <dbReference type="ARBA" id="ARBA00048651"/>
    </source>
</evidence>
<evidence type="ECO:0000256" key="6">
    <source>
        <dbReference type="ARBA" id="ARBA00022805"/>
    </source>
</evidence>
<keyword evidence="4" id="KW-0328">Glycosyltransferase</keyword>
<dbReference type="FunFam" id="3.40.50.2000:FF:000325">
    <property type="entry name" value="Digalactosyldiacylglycerol synthase 1, chloroplastic"/>
    <property type="match status" value="1"/>
</dbReference>
<evidence type="ECO:0000256" key="1">
    <source>
        <dbReference type="ARBA" id="ARBA00009481"/>
    </source>
</evidence>
<dbReference type="Pfam" id="PF00534">
    <property type="entry name" value="Glycos_transf_1"/>
    <property type="match status" value="1"/>
</dbReference>
<evidence type="ECO:0000256" key="8">
    <source>
        <dbReference type="ARBA" id="ARBA00023136"/>
    </source>
</evidence>
<evidence type="ECO:0000313" key="14">
    <source>
        <dbReference type="EMBL" id="THU55732.1"/>
    </source>
</evidence>
<name>A0A4S8J5F0_MUSBA</name>
<comment type="caution">
    <text evidence="14">The sequence shown here is derived from an EMBL/GenBank/DDBJ whole genome shotgun (WGS) entry which is preliminary data.</text>
</comment>
<evidence type="ECO:0000313" key="15">
    <source>
        <dbReference type="Proteomes" id="UP000317650"/>
    </source>
</evidence>
<evidence type="ECO:0000256" key="3">
    <source>
        <dbReference type="ARBA" id="ARBA00022640"/>
    </source>
</evidence>
<evidence type="ECO:0000256" key="10">
    <source>
        <dbReference type="ARBA" id="ARBA00024055"/>
    </source>
</evidence>
<comment type="similarity">
    <text evidence="1">Belongs to the glycosyltransferase group 1 family. Glycosyltransferase 4 subfamily.</text>
</comment>
<comment type="subcellular location">
    <subcellularLocation>
        <location evidence="9">Plastid</location>
        <location evidence="9">Chloroplast outer membrane</location>
    </subcellularLocation>
</comment>
<dbReference type="GO" id="GO:0009707">
    <property type="term" value="C:chloroplast outer membrane"/>
    <property type="evidence" value="ECO:0007669"/>
    <property type="project" value="UniProtKB-SubCell"/>
</dbReference>
<dbReference type="AlphaFoldDB" id="A0A4S8J5F0"/>
<keyword evidence="2" id="KW-0150">Chloroplast</keyword>
<evidence type="ECO:0000256" key="2">
    <source>
        <dbReference type="ARBA" id="ARBA00022528"/>
    </source>
</evidence>
<evidence type="ECO:0000259" key="13">
    <source>
        <dbReference type="Pfam" id="PF00534"/>
    </source>
</evidence>
<dbReference type="InterPro" id="IPR044525">
    <property type="entry name" value="DGDG1/2"/>
</dbReference>
<evidence type="ECO:0000256" key="9">
    <source>
        <dbReference type="ARBA" id="ARBA00024013"/>
    </source>
</evidence>
<evidence type="ECO:0000256" key="12">
    <source>
        <dbReference type="ARBA" id="ARBA00071595"/>
    </source>
</evidence>
<dbReference type="PANTHER" id="PTHR46132:SF6">
    <property type="entry name" value="DIGALACTOSYLDIACYLGLYCEROL SYNTHASE 1, CHLOROPLASTIC"/>
    <property type="match status" value="1"/>
</dbReference>